<comment type="caution">
    <text evidence="5">The sequence shown here is derived from an EMBL/GenBank/DDBJ whole genome shotgun (WGS) entry which is preliminary data.</text>
</comment>
<evidence type="ECO:0000313" key="6">
    <source>
        <dbReference type="Proteomes" id="UP000799439"/>
    </source>
</evidence>
<dbReference type="SUPFAM" id="SSF57701">
    <property type="entry name" value="Zn2/Cys6 DNA-binding domain"/>
    <property type="match status" value="1"/>
</dbReference>
<name>A0A9P4J8B8_9PEZI</name>
<dbReference type="InterPro" id="IPR053181">
    <property type="entry name" value="EcdB-like_regulator"/>
</dbReference>
<dbReference type="Proteomes" id="UP000799439">
    <property type="component" value="Unassembled WGS sequence"/>
</dbReference>
<dbReference type="GO" id="GO:0006351">
    <property type="term" value="P:DNA-templated transcription"/>
    <property type="evidence" value="ECO:0007669"/>
    <property type="project" value="InterPro"/>
</dbReference>
<gene>
    <name evidence="5" type="ORF">K461DRAFT_219778</name>
</gene>
<dbReference type="OrthoDB" id="6133115at2759"/>
<keyword evidence="6" id="KW-1185">Reference proteome</keyword>
<dbReference type="EMBL" id="ML996081">
    <property type="protein sequence ID" value="KAF2156931.1"/>
    <property type="molecule type" value="Genomic_DNA"/>
</dbReference>
<reference evidence="5" key="1">
    <citation type="journal article" date="2020" name="Stud. Mycol.">
        <title>101 Dothideomycetes genomes: a test case for predicting lifestyles and emergence of pathogens.</title>
        <authorList>
            <person name="Haridas S."/>
            <person name="Albert R."/>
            <person name="Binder M."/>
            <person name="Bloem J."/>
            <person name="Labutti K."/>
            <person name="Salamov A."/>
            <person name="Andreopoulos B."/>
            <person name="Baker S."/>
            <person name="Barry K."/>
            <person name="Bills G."/>
            <person name="Bluhm B."/>
            <person name="Cannon C."/>
            <person name="Castanera R."/>
            <person name="Culley D."/>
            <person name="Daum C."/>
            <person name="Ezra D."/>
            <person name="Gonzalez J."/>
            <person name="Henrissat B."/>
            <person name="Kuo A."/>
            <person name="Liang C."/>
            <person name="Lipzen A."/>
            <person name="Lutzoni F."/>
            <person name="Magnuson J."/>
            <person name="Mondo S."/>
            <person name="Nolan M."/>
            <person name="Ohm R."/>
            <person name="Pangilinan J."/>
            <person name="Park H.-J."/>
            <person name="Ramirez L."/>
            <person name="Alfaro M."/>
            <person name="Sun H."/>
            <person name="Tritt A."/>
            <person name="Yoshinaga Y."/>
            <person name="Zwiers L.-H."/>
            <person name="Turgeon B."/>
            <person name="Goodwin S."/>
            <person name="Spatafora J."/>
            <person name="Crous P."/>
            <person name="Grigoriev I."/>
        </authorList>
    </citation>
    <scope>NUCLEOTIDE SEQUENCE</scope>
    <source>
        <strain evidence="5">CBS 260.36</strain>
    </source>
</reference>
<dbReference type="InterPro" id="IPR036864">
    <property type="entry name" value="Zn2-C6_fun-type_DNA-bd_sf"/>
</dbReference>
<dbReference type="GO" id="GO:0003677">
    <property type="term" value="F:DNA binding"/>
    <property type="evidence" value="ECO:0007669"/>
    <property type="project" value="InterPro"/>
</dbReference>
<accession>A0A9P4J8B8</accession>
<dbReference type="CDD" id="cd00067">
    <property type="entry name" value="GAL4"/>
    <property type="match status" value="1"/>
</dbReference>
<evidence type="ECO:0000256" key="2">
    <source>
        <dbReference type="ARBA" id="ARBA00023242"/>
    </source>
</evidence>
<feature type="domain" description="Zn(2)-C6 fungal-type" evidence="4">
    <location>
        <begin position="29"/>
        <end position="59"/>
    </location>
</feature>
<dbReference type="PROSITE" id="PS50048">
    <property type="entry name" value="ZN2_CY6_FUNGAL_2"/>
    <property type="match status" value="1"/>
</dbReference>
<dbReference type="PROSITE" id="PS00463">
    <property type="entry name" value="ZN2_CY6_FUNGAL_1"/>
    <property type="match status" value="1"/>
</dbReference>
<dbReference type="GO" id="GO:0000981">
    <property type="term" value="F:DNA-binding transcription factor activity, RNA polymerase II-specific"/>
    <property type="evidence" value="ECO:0007669"/>
    <property type="project" value="InterPro"/>
</dbReference>
<dbReference type="InterPro" id="IPR001138">
    <property type="entry name" value="Zn2Cys6_DnaBD"/>
</dbReference>
<evidence type="ECO:0000256" key="1">
    <source>
        <dbReference type="ARBA" id="ARBA00022723"/>
    </source>
</evidence>
<dbReference type="PANTHER" id="PTHR47785:SF6">
    <property type="entry name" value="ZN(II)2CYS6 TRANSCRIPTION FACTOR (EUROFUNG)"/>
    <property type="match status" value="1"/>
</dbReference>
<feature type="compositionally biased region" description="Basic and acidic residues" evidence="3">
    <location>
        <begin position="124"/>
        <end position="138"/>
    </location>
</feature>
<feature type="region of interest" description="Disordered" evidence="3">
    <location>
        <begin position="83"/>
        <end position="146"/>
    </location>
</feature>
<protein>
    <recommendedName>
        <fullName evidence="4">Zn(2)-C6 fungal-type domain-containing protein</fullName>
    </recommendedName>
</protein>
<organism evidence="5 6">
    <name type="scientific">Myriangium duriaei CBS 260.36</name>
    <dbReference type="NCBI Taxonomy" id="1168546"/>
    <lineage>
        <taxon>Eukaryota</taxon>
        <taxon>Fungi</taxon>
        <taxon>Dikarya</taxon>
        <taxon>Ascomycota</taxon>
        <taxon>Pezizomycotina</taxon>
        <taxon>Dothideomycetes</taxon>
        <taxon>Dothideomycetidae</taxon>
        <taxon>Myriangiales</taxon>
        <taxon>Myriangiaceae</taxon>
        <taxon>Myriangium</taxon>
    </lineage>
</organism>
<dbReference type="CDD" id="cd12148">
    <property type="entry name" value="fungal_TF_MHR"/>
    <property type="match status" value="1"/>
</dbReference>
<dbReference type="Pfam" id="PF00172">
    <property type="entry name" value="Zn_clus"/>
    <property type="match status" value="1"/>
</dbReference>
<feature type="region of interest" description="Disordered" evidence="3">
    <location>
        <begin position="1"/>
        <end position="23"/>
    </location>
</feature>
<sequence length="684" mass="77534">MEFTLSPTSPGDSPESSSRRDRAAIAAQACQTCRNRKSKCDERRPKCGLCTRLNVNCVYREPQPTKKDKTLVHILQVLERVESKVDRMSHSPSVPSPNKDSTASSISRDLREDRSTGATSMTWDRIEADVRQEERKTSESYLPVDSNNFASHMTASHRVLLWPTLYLMVTNAQVPVSADLNTILQEGSPWFTRLELQFHPNPLPGPPSHPTASDAFPAQAAGLAGLTTDAIRHLADAYFDTFNVMHPILDRELFYSEVIAPVIRGGVANADVTTCLALTVLALGQVAIEGVTGTPLTSSTSGKSGIRGGTTAEPPGLPLFNEARRKFINVMNSCSLENVQIYLLQATYYEACARHMDFWRSCAAASMAFQVYIRCERIDWATPRADMIKRVYWTCILNEDLYHLELDLPRTGIYGLEDQIPLPAFQRAQYISSSNAETSSYFHYHFLAMIALRRLIARIHSALHTDSDVKAETSQGYDGPPIHLVKELARQLESWRTYLPHQLQWSDNDMHGCSGMNPLARTQPGPLFTTDDTGDMVVQRQNLDIVTAHLRTRFYYARYLIFRPFVFKALHFPEAMTGEDEAYCALALQSALMWPLVMYPCRNKKRLLPHLFTWTQNFVGILLILRMTLEHTCLRKIREERVNEADVHNTMRLLLDWIRDLKTIDGVADWSWKILEPLYAGFHY</sequence>
<keyword evidence="1" id="KW-0479">Metal-binding</keyword>
<proteinExistence type="predicted"/>
<dbReference type="PANTHER" id="PTHR47785">
    <property type="entry name" value="ZN(II)2CYS6 TRANSCRIPTION FACTOR (EUROFUNG)-RELATED-RELATED"/>
    <property type="match status" value="1"/>
</dbReference>
<keyword evidence="2" id="KW-0539">Nucleus</keyword>
<dbReference type="AlphaFoldDB" id="A0A9P4J8B8"/>
<feature type="compositionally biased region" description="Polar residues" evidence="3">
    <location>
        <begin position="90"/>
        <end position="107"/>
    </location>
</feature>
<dbReference type="SMART" id="SM00066">
    <property type="entry name" value="GAL4"/>
    <property type="match status" value="1"/>
</dbReference>
<dbReference type="GO" id="GO:0008270">
    <property type="term" value="F:zinc ion binding"/>
    <property type="evidence" value="ECO:0007669"/>
    <property type="project" value="InterPro"/>
</dbReference>
<evidence type="ECO:0000259" key="4">
    <source>
        <dbReference type="PROSITE" id="PS50048"/>
    </source>
</evidence>
<evidence type="ECO:0000313" key="5">
    <source>
        <dbReference type="EMBL" id="KAF2156931.1"/>
    </source>
</evidence>
<dbReference type="InterPro" id="IPR007219">
    <property type="entry name" value="XnlR_reg_dom"/>
</dbReference>
<feature type="compositionally biased region" description="Polar residues" evidence="3">
    <location>
        <begin position="1"/>
        <end position="15"/>
    </location>
</feature>
<dbReference type="Gene3D" id="4.10.240.10">
    <property type="entry name" value="Zn(2)-C6 fungal-type DNA-binding domain"/>
    <property type="match status" value="1"/>
</dbReference>
<evidence type="ECO:0000256" key="3">
    <source>
        <dbReference type="SAM" id="MobiDB-lite"/>
    </source>
</evidence>
<dbReference type="Pfam" id="PF04082">
    <property type="entry name" value="Fungal_trans"/>
    <property type="match status" value="1"/>
</dbReference>